<keyword evidence="5" id="KW-1185">Reference proteome</keyword>
<evidence type="ECO:0000313" key="4">
    <source>
        <dbReference type="EMBL" id="MST62149.1"/>
    </source>
</evidence>
<dbReference type="RefSeq" id="WP_154537499.1">
    <property type="nucleotide sequence ID" value="NZ_VUNE01000001.1"/>
</dbReference>
<feature type="region of interest" description="Disordered" evidence="1">
    <location>
        <begin position="505"/>
        <end position="561"/>
    </location>
</feature>
<accession>A0A6N7XG22</accession>
<gene>
    <name evidence="4" type="ORF">FYJ71_04055</name>
</gene>
<name>A0A6N7XG22_9FIRM</name>
<reference evidence="4 5" key="1">
    <citation type="submission" date="2019-08" db="EMBL/GenBank/DDBJ databases">
        <title>In-depth cultivation of the pig gut microbiome towards novel bacterial diversity and tailored functional studies.</title>
        <authorList>
            <person name="Wylensek D."/>
            <person name="Hitch T.C.A."/>
            <person name="Clavel T."/>
        </authorList>
    </citation>
    <scope>NUCLEOTIDE SEQUENCE [LARGE SCALE GENOMIC DNA]</scope>
    <source>
        <strain evidence="4 5">WCA-SAB-591-4A-A</strain>
    </source>
</reference>
<feature type="compositionally biased region" description="Polar residues" evidence="1">
    <location>
        <begin position="92"/>
        <end position="110"/>
    </location>
</feature>
<keyword evidence="2" id="KW-0812">Transmembrane</keyword>
<comment type="caution">
    <text evidence="4">The sequence shown here is derived from an EMBL/GenBank/DDBJ whole genome shotgun (WGS) entry which is preliminary data.</text>
</comment>
<proteinExistence type="predicted"/>
<feature type="chain" id="PRO_5026685781" description="Pesticidal crystal protein Cry22Aa Ig-like domain-containing protein" evidence="3">
    <location>
        <begin position="28"/>
        <end position="616"/>
    </location>
</feature>
<keyword evidence="3" id="KW-0732">Signal</keyword>
<dbReference type="EMBL" id="VUNE01000001">
    <property type="protein sequence ID" value="MST62149.1"/>
    <property type="molecule type" value="Genomic_DNA"/>
</dbReference>
<evidence type="ECO:0000256" key="3">
    <source>
        <dbReference type="SAM" id="SignalP"/>
    </source>
</evidence>
<evidence type="ECO:0000313" key="5">
    <source>
        <dbReference type="Proteomes" id="UP000440713"/>
    </source>
</evidence>
<sequence length="616" mass="68442">MLIKKMKIKKLVVISFLLSIFAYGSIADIFAEENDGITTTISNTDNNTVVESLSEKKVDNSAIYNNTFLDNPTEPQNNAGLESTLNLVATNKENQSEETSSNVSDKTNPFNKDLNDGGQSSRVSNYADIINADKAENLKEVAVFKNTTTSDFKFSSIIDFPLSWNPKTDIKANVPVLSGTDINSIFDFGGNNSSNFSFKYALSGENGSNTVEDWGDRFDISKLTSMVISGTLKPDTYLKVSVPLDISNVELENKNTIRISKRITLPEKASRLDLYAILNKPLYYVDDMIYGKYAGAYRVTENGKNIYSAVPEKIQKLLPDVEKDDLIYNMFDSMYREGNQADLSVTSDNVAFNSSMFLIKTERIFNAVKDNGYTVYADDIRGLWNSYAYTMTSGLVFTDSNGKPVKLGEKNSDGILLSPYYVELHKIFDTKDIEIFVGDNWDKFDNLTYRKGIIPRGSNSATDLTDDQIVVEHNVDNKKVGVYNVKYLYEVSTGKFVTITGKVTVKNRPNPDKPTPPSIPEIDDKPVVPNNPTTPDKPVIPDEPMIPDKPKTPDNPAIPSKNIISNKPVVLNNTLPQMGSEIKIVNNIIGGIFAITSFAVARTNRRKGNKIKSNNN</sequence>
<dbReference type="Gene3D" id="2.60.40.10">
    <property type="entry name" value="Immunoglobulins"/>
    <property type="match status" value="1"/>
</dbReference>
<feature type="region of interest" description="Disordered" evidence="1">
    <location>
        <begin position="92"/>
        <end position="119"/>
    </location>
</feature>
<feature type="signal peptide" evidence="3">
    <location>
        <begin position="1"/>
        <end position="27"/>
    </location>
</feature>
<keyword evidence="2" id="KW-0472">Membrane</keyword>
<dbReference type="InterPro" id="IPR013783">
    <property type="entry name" value="Ig-like_fold"/>
</dbReference>
<protein>
    <recommendedName>
        <fullName evidence="6">Pesticidal crystal protein Cry22Aa Ig-like domain-containing protein</fullName>
    </recommendedName>
</protein>
<evidence type="ECO:0008006" key="6">
    <source>
        <dbReference type="Google" id="ProtNLM"/>
    </source>
</evidence>
<evidence type="ECO:0000256" key="1">
    <source>
        <dbReference type="SAM" id="MobiDB-lite"/>
    </source>
</evidence>
<evidence type="ECO:0000256" key="2">
    <source>
        <dbReference type="SAM" id="Phobius"/>
    </source>
</evidence>
<feature type="transmembrane region" description="Helical" evidence="2">
    <location>
        <begin position="584"/>
        <end position="601"/>
    </location>
</feature>
<keyword evidence="2" id="KW-1133">Transmembrane helix</keyword>
<organism evidence="4 5">
    <name type="scientific">Peptostreptococcus porci</name>
    <dbReference type="NCBI Taxonomy" id="2652282"/>
    <lineage>
        <taxon>Bacteria</taxon>
        <taxon>Bacillati</taxon>
        <taxon>Bacillota</taxon>
        <taxon>Clostridia</taxon>
        <taxon>Peptostreptococcales</taxon>
        <taxon>Peptostreptococcaceae</taxon>
        <taxon>Peptostreptococcus</taxon>
    </lineage>
</organism>
<dbReference type="Proteomes" id="UP000440713">
    <property type="component" value="Unassembled WGS sequence"/>
</dbReference>
<dbReference type="AlphaFoldDB" id="A0A6N7XG22"/>